<dbReference type="Proteomes" id="UP000278746">
    <property type="component" value="Unassembled WGS sequence"/>
</dbReference>
<dbReference type="PANTHER" id="PTHR12110:SF41">
    <property type="entry name" value="INOSOSE DEHYDRATASE"/>
    <property type="match status" value="1"/>
</dbReference>
<dbReference type="GO" id="GO:0016853">
    <property type="term" value="F:isomerase activity"/>
    <property type="evidence" value="ECO:0007669"/>
    <property type="project" value="UniProtKB-KW"/>
</dbReference>
<dbReference type="PANTHER" id="PTHR12110">
    <property type="entry name" value="HYDROXYPYRUVATE ISOMERASE"/>
    <property type="match status" value="1"/>
</dbReference>
<name>A0A3M7TVM9_9BACI</name>
<dbReference type="InterPro" id="IPR013022">
    <property type="entry name" value="Xyl_isomerase-like_TIM-brl"/>
</dbReference>
<keyword evidence="2" id="KW-0413">Isomerase</keyword>
<evidence type="ECO:0000313" key="2">
    <source>
        <dbReference type="EMBL" id="RNA68425.1"/>
    </source>
</evidence>
<dbReference type="InterPro" id="IPR036237">
    <property type="entry name" value="Xyl_isomerase-like_sf"/>
</dbReference>
<dbReference type="InterPro" id="IPR050312">
    <property type="entry name" value="IolE/XylAMocC-like"/>
</dbReference>
<dbReference type="Gene3D" id="3.20.20.150">
    <property type="entry name" value="Divalent-metal-dependent TIM barrel enzymes"/>
    <property type="match status" value="1"/>
</dbReference>
<protein>
    <submittedName>
        <fullName evidence="2">Sugar phosphate isomerase/epimerase</fullName>
    </submittedName>
</protein>
<dbReference type="EMBL" id="RHIB01000001">
    <property type="protein sequence ID" value="RNA68425.1"/>
    <property type="molecule type" value="Genomic_DNA"/>
</dbReference>
<evidence type="ECO:0000259" key="1">
    <source>
        <dbReference type="Pfam" id="PF01261"/>
    </source>
</evidence>
<keyword evidence="3" id="KW-1185">Reference proteome</keyword>
<organism evidence="2 3">
    <name type="scientific">Alteribacter keqinensis</name>
    <dbReference type="NCBI Taxonomy" id="2483800"/>
    <lineage>
        <taxon>Bacteria</taxon>
        <taxon>Bacillati</taxon>
        <taxon>Bacillota</taxon>
        <taxon>Bacilli</taxon>
        <taxon>Bacillales</taxon>
        <taxon>Bacillaceae</taxon>
        <taxon>Alteribacter</taxon>
    </lineage>
</organism>
<feature type="domain" description="Xylose isomerase-like TIM barrel" evidence="1">
    <location>
        <begin position="25"/>
        <end position="227"/>
    </location>
</feature>
<accession>A0A3M7TVM9</accession>
<dbReference type="AlphaFoldDB" id="A0A3M7TVM9"/>
<evidence type="ECO:0000313" key="3">
    <source>
        <dbReference type="Proteomes" id="UP000278746"/>
    </source>
</evidence>
<dbReference type="OrthoDB" id="9798407at2"/>
<sequence>MKQNLAAQLFTVRDLLREDYPGVLRELKDMGWPGVQISGLFDYSKEEIAAVLNETGLKTAGLHAGIDRLRNDLQSVVEEADTFQTKDIICPYVPEDLRHEEGYRKLKEDLNAIAGKLEKDGYRISYHNHDFEAQTQVNGKNALDFLLDPGEGNKILAEIDVYWVKKSGLDPLEYVKQFKDRMPIVHLKDMADNTEQSFTEIGNGIIDFAPILRWGEQNGIEWFAVEQDTCPGNPLESLAVSLNNLNRIIDGL</sequence>
<dbReference type="SUPFAM" id="SSF51658">
    <property type="entry name" value="Xylose isomerase-like"/>
    <property type="match status" value="1"/>
</dbReference>
<gene>
    <name evidence="2" type="ORF">EBO34_00135</name>
</gene>
<proteinExistence type="predicted"/>
<dbReference type="RefSeq" id="WP_122895950.1">
    <property type="nucleotide sequence ID" value="NZ_RHIB01000001.1"/>
</dbReference>
<comment type="caution">
    <text evidence="2">The sequence shown here is derived from an EMBL/GenBank/DDBJ whole genome shotgun (WGS) entry which is preliminary data.</text>
</comment>
<dbReference type="Pfam" id="PF01261">
    <property type="entry name" value="AP_endonuc_2"/>
    <property type="match status" value="1"/>
</dbReference>
<reference evidence="2 3" key="1">
    <citation type="submission" date="2018-10" db="EMBL/GenBank/DDBJ databases">
        <title>Bacillus Keqinensis sp. nov., a moderately halophilic bacterium isolated from a saline-alkaline lake.</title>
        <authorList>
            <person name="Wang H."/>
        </authorList>
    </citation>
    <scope>NUCLEOTIDE SEQUENCE [LARGE SCALE GENOMIC DNA]</scope>
    <source>
        <strain evidence="2 3">KQ-3</strain>
    </source>
</reference>